<dbReference type="EMBL" id="FPBT01000011">
    <property type="protein sequence ID" value="SFU54886.1"/>
    <property type="molecule type" value="Genomic_DNA"/>
</dbReference>
<dbReference type="GO" id="GO:0004792">
    <property type="term" value="F:thiosulfate-cyanide sulfurtransferase activity"/>
    <property type="evidence" value="ECO:0007669"/>
    <property type="project" value="UniProtKB-EC"/>
</dbReference>
<dbReference type="RefSeq" id="WP_242869616.1">
    <property type="nucleotide sequence ID" value="NZ_CACWQI010000004.1"/>
</dbReference>
<gene>
    <name evidence="6" type="ORF">SAMN05216508_11135</name>
</gene>
<evidence type="ECO:0000256" key="1">
    <source>
        <dbReference type="ARBA" id="ARBA00012245"/>
    </source>
</evidence>
<evidence type="ECO:0000256" key="3">
    <source>
        <dbReference type="ARBA" id="ARBA00047549"/>
    </source>
</evidence>
<dbReference type="PROSITE" id="PS50206">
    <property type="entry name" value="RHODANESE_3"/>
    <property type="match status" value="2"/>
</dbReference>
<evidence type="ECO:0000256" key="2">
    <source>
        <dbReference type="ARBA" id="ARBA00022737"/>
    </source>
</evidence>
<dbReference type="PROSITE" id="PS51257">
    <property type="entry name" value="PROKAR_LIPOPROTEIN"/>
    <property type="match status" value="1"/>
</dbReference>
<dbReference type="Gene3D" id="3.40.250.10">
    <property type="entry name" value="Rhodanese-like domain"/>
    <property type="match status" value="2"/>
</dbReference>
<keyword evidence="6" id="KW-0808">Transferase</keyword>
<keyword evidence="6" id="KW-0670">Pyruvate</keyword>
<keyword evidence="2" id="KW-0677">Repeat</keyword>
<feature type="signal peptide" evidence="4">
    <location>
        <begin position="1"/>
        <end position="24"/>
    </location>
</feature>
<name>A0A1I7H301_9FIRM</name>
<dbReference type="Proteomes" id="UP000198817">
    <property type="component" value="Unassembled WGS sequence"/>
</dbReference>
<dbReference type="PANTHER" id="PTHR43855">
    <property type="entry name" value="THIOSULFATE SULFURTRANSFERASE"/>
    <property type="match status" value="1"/>
</dbReference>
<keyword evidence="7" id="KW-1185">Reference proteome</keyword>
<sequence length="318" mass="35315">MKKGTKRILTVCLCMAMAVTSAFMLSGCGKDKQTPDSERVSDAAFTGKYLVTAKEAKALVGKKNVLFVDCRDDKLANKGTVKGAVVTSWQKLCQCSDRYGAEGDAEWGKIPAAKDLAKRLGDLGITKDQEIILIGQTSDGWGDDSRVLWELREAGFENAKMVDGGWTALKDAGIEIQNGGSTPKKTKVKIDRIRKDHTVSTEDLQKNYKKYKIIDVRTDAEWKGATKYGEAKGGHMPGAVHVRYTDLFREDGTLVSKKDVEKMMRDAGISKNDYIVTYCTGGIRSAYMQLVLEMCGYPHTYNYDQSFWRWAKVGKVVK</sequence>
<evidence type="ECO:0000313" key="6">
    <source>
        <dbReference type="EMBL" id="SFU54886.1"/>
    </source>
</evidence>
<feature type="domain" description="Rhodanese" evidence="5">
    <location>
        <begin position="61"/>
        <end position="178"/>
    </location>
</feature>
<evidence type="ECO:0000256" key="4">
    <source>
        <dbReference type="SAM" id="SignalP"/>
    </source>
</evidence>
<dbReference type="InterPro" id="IPR001763">
    <property type="entry name" value="Rhodanese-like_dom"/>
</dbReference>
<dbReference type="PANTHER" id="PTHR43855:SF1">
    <property type="entry name" value="THIOSULFATE SULFURTRANSFERASE"/>
    <property type="match status" value="1"/>
</dbReference>
<accession>A0A1I7H301</accession>
<dbReference type="GeneID" id="78355034"/>
<proteinExistence type="predicted"/>
<dbReference type="SMART" id="SM00450">
    <property type="entry name" value="RHOD"/>
    <property type="match status" value="2"/>
</dbReference>
<dbReference type="STRING" id="155865.SAMN05216515_11235"/>
<protein>
    <recommendedName>
        <fullName evidence="1">thiosulfate sulfurtransferase</fullName>
        <ecNumber evidence="1">2.8.1.1</ecNumber>
    </recommendedName>
</protein>
<dbReference type="AlphaFoldDB" id="A0A1I7H301"/>
<feature type="domain" description="Rhodanese" evidence="5">
    <location>
        <begin position="207"/>
        <end position="318"/>
    </location>
</feature>
<dbReference type="Pfam" id="PF00581">
    <property type="entry name" value="Rhodanese"/>
    <property type="match status" value="2"/>
</dbReference>
<dbReference type="EC" id="2.8.1.1" evidence="1"/>
<dbReference type="SUPFAM" id="SSF52821">
    <property type="entry name" value="Rhodanese/Cell cycle control phosphatase"/>
    <property type="match status" value="2"/>
</dbReference>
<reference evidence="6 7" key="1">
    <citation type="submission" date="2016-10" db="EMBL/GenBank/DDBJ databases">
        <authorList>
            <person name="de Groot N.N."/>
        </authorList>
    </citation>
    <scope>NUCLEOTIDE SEQUENCE [LARGE SCALE GENOMIC DNA]</scope>
    <source>
        <strain evidence="6 7">KHGC13</strain>
    </source>
</reference>
<organism evidence="6 7">
    <name type="scientific">Eubacterium pyruvativorans</name>
    <dbReference type="NCBI Taxonomy" id="155865"/>
    <lineage>
        <taxon>Bacteria</taxon>
        <taxon>Bacillati</taxon>
        <taxon>Bacillota</taxon>
        <taxon>Clostridia</taxon>
        <taxon>Eubacteriales</taxon>
        <taxon>Eubacteriaceae</taxon>
        <taxon>Eubacterium</taxon>
    </lineage>
</organism>
<evidence type="ECO:0000313" key="7">
    <source>
        <dbReference type="Proteomes" id="UP000198817"/>
    </source>
</evidence>
<comment type="catalytic activity">
    <reaction evidence="3">
        <text>thiosulfate + hydrogen cyanide = thiocyanate + sulfite + 2 H(+)</text>
        <dbReference type="Rhea" id="RHEA:16881"/>
        <dbReference type="ChEBI" id="CHEBI:15378"/>
        <dbReference type="ChEBI" id="CHEBI:17359"/>
        <dbReference type="ChEBI" id="CHEBI:18022"/>
        <dbReference type="ChEBI" id="CHEBI:18407"/>
        <dbReference type="ChEBI" id="CHEBI:33542"/>
        <dbReference type="EC" id="2.8.1.1"/>
    </reaction>
</comment>
<feature type="chain" id="PRO_5011442527" description="thiosulfate sulfurtransferase" evidence="4">
    <location>
        <begin position="25"/>
        <end position="318"/>
    </location>
</feature>
<dbReference type="InterPro" id="IPR036873">
    <property type="entry name" value="Rhodanese-like_dom_sf"/>
</dbReference>
<dbReference type="InterPro" id="IPR051126">
    <property type="entry name" value="Thiosulfate_sulfurtransferase"/>
</dbReference>
<keyword evidence="4" id="KW-0732">Signal</keyword>
<evidence type="ECO:0000259" key="5">
    <source>
        <dbReference type="PROSITE" id="PS50206"/>
    </source>
</evidence>